<keyword evidence="2" id="KW-0863">Zinc-finger</keyword>
<proteinExistence type="predicted"/>
<protein>
    <recommendedName>
        <fullName evidence="6">AIPP2-like SPOC-like domain-containing protein</fullName>
    </recommendedName>
</protein>
<dbReference type="InterPro" id="IPR011011">
    <property type="entry name" value="Znf_FYVE_PHD"/>
</dbReference>
<evidence type="ECO:0000256" key="4">
    <source>
        <dbReference type="ARBA" id="ARBA00023015"/>
    </source>
</evidence>
<dbReference type="InterPro" id="IPR056280">
    <property type="entry name" value="AIPP2-like_SPOC"/>
</dbReference>
<dbReference type="GO" id="GO:0140566">
    <property type="term" value="F:histone reader activity"/>
    <property type="evidence" value="ECO:0007669"/>
    <property type="project" value="InterPro"/>
</dbReference>
<dbReference type="SUPFAM" id="SSF57903">
    <property type="entry name" value="FYVE/PHD zinc finger"/>
    <property type="match status" value="1"/>
</dbReference>
<dbReference type="PANTHER" id="PTHR33304">
    <property type="match status" value="1"/>
</dbReference>
<gene>
    <name evidence="7" type="ORF">Nepgr_018855</name>
</gene>
<reference evidence="7" key="1">
    <citation type="submission" date="2023-05" db="EMBL/GenBank/DDBJ databases">
        <title>Nepenthes gracilis genome sequencing.</title>
        <authorList>
            <person name="Fukushima K."/>
        </authorList>
    </citation>
    <scope>NUCLEOTIDE SEQUENCE</scope>
    <source>
        <strain evidence="7">SING2019-196</strain>
    </source>
</reference>
<dbReference type="AlphaFoldDB" id="A0AAD3SUL1"/>
<name>A0AAD3SUL1_NEPGR</name>
<organism evidence="7 8">
    <name type="scientific">Nepenthes gracilis</name>
    <name type="common">Slender pitcher plant</name>
    <dbReference type="NCBI Taxonomy" id="150966"/>
    <lineage>
        <taxon>Eukaryota</taxon>
        <taxon>Viridiplantae</taxon>
        <taxon>Streptophyta</taxon>
        <taxon>Embryophyta</taxon>
        <taxon>Tracheophyta</taxon>
        <taxon>Spermatophyta</taxon>
        <taxon>Magnoliopsida</taxon>
        <taxon>eudicotyledons</taxon>
        <taxon>Gunneridae</taxon>
        <taxon>Pentapetalae</taxon>
        <taxon>Caryophyllales</taxon>
        <taxon>Nepenthaceae</taxon>
        <taxon>Nepenthes</taxon>
    </lineage>
</organism>
<dbReference type="EMBL" id="BSYO01000017">
    <property type="protein sequence ID" value="GMH17014.1"/>
    <property type="molecule type" value="Genomic_DNA"/>
</dbReference>
<sequence length="475" mass="53856">MMVFKKSGRFAVVIEFVEKFDALDKSCDICGDVGFTELLSICSQCNISHEHIYCRKIPWEGVMETWICEECHRVNKTTCLKPVHSEVSSDRTWGNMKNHGHTKVKYISLEEVIQMRSASYRKNSESKPPLGSNTATKMVCAYKKCFSFAAGGQLKAHGSKKMLLSSMKQNQMLSKGVDLYAPLVDIDGEKRESLDATLKFDRYLPNHPALYPTWKGSFRIHSDIAPDQFCDGLWAHPASKVHSKAYQFSKQMPEALHFRFLHRHKLWGDLFEDDVPDGLDIGLYFFSHAESSGASYTCLLEYLEIHDLFMRSSINGVELLIFTSKHLHGDSQKINERFFLWGFFRNLAPTKVALEVPYLENSEVDTEVNMLAGVDHSASTAYEAIDMDIDMLGGQSIGRTDIHVSQPKSKRLQEAEDSPRIFSILKSELVFECMLHNSFAKFSNFADGMHIPPGFSEADRLKIKKNTEGAEKSVI</sequence>
<dbReference type="GO" id="GO:0034244">
    <property type="term" value="P:negative regulation of transcription elongation by RNA polymerase II"/>
    <property type="evidence" value="ECO:0007669"/>
    <property type="project" value="InterPro"/>
</dbReference>
<dbReference type="Proteomes" id="UP001279734">
    <property type="component" value="Unassembled WGS sequence"/>
</dbReference>
<dbReference type="InterPro" id="IPR049914">
    <property type="entry name" value="PHD1-3/5-6"/>
</dbReference>
<evidence type="ECO:0000256" key="1">
    <source>
        <dbReference type="ARBA" id="ARBA00022723"/>
    </source>
</evidence>
<keyword evidence="5" id="KW-0804">Transcription</keyword>
<keyword evidence="8" id="KW-1185">Reference proteome</keyword>
<dbReference type="Gene3D" id="3.30.40.10">
    <property type="entry name" value="Zinc/RING finger domain, C3HC4 (zinc finger)"/>
    <property type="match status" value="1"/>
</dbReference>
<feature type="domain" description="AIPP2-like SPOC-like" evidence="6">
    <location>
        <begin position="214"/>
        <end position="344"/>
    </location>
</feature>
<evidence type="ECO:0000313" key="8">
    <source>
        <dbReference type="Proteomes" id="UP001279734"/>
    </source>
</evidence>
<evidence type="ECO:0000313" key="7">
    <source>
        <dbReference type="EMBL" id="GMH17014.1"/>
    </source>
</evidence>
<keyword evidence="1" id="KW-0479">Metal-binding</keyword>
<evidence type="ECO:0000259" key="6">
    <source>
        <dbReference type="Pfam" id="PF23121"/>
    </source>
</evidence>
<dbReference type="GO" id="GO:0008270">
    <property type="term" value="F:zinc ion binding"/>
    <property type="evidence" value="ECO:0007669"/>
    <property type="project" value="UniProtKB-KW"/>
</dbReference>
<dbReference type="Pfam" id="PF23121">
    <property type="entry name" value="SPOC_AIPP2"/>
    <property type="match status" value="1"/>
</dbReference>
<evidence type="ECO:0000256" key="3">
    <source>
        <dbReference type="ARBA" id="ARBA00022833"/>
    </source>
</evidence>
<keyword evidence="4" id="KW-0805">Transcription regulation</keyword>
<dbReference type="PANTHER" id="PTHR33304:SF36">
    <property type="entry name" value="GB|AAF26970.1-RELATED"/>
    <property type="match status" value="1"/>
</dbReference>
<accession>A0AAD3SUL1</accession>
<keyword evidence="3" id="KW-0862">Zinc</keyword>
<dbReference type="InterPro" id="IPR013083">
    <property type="entry name" value="Znf_RING/FYVE/PHD"/>
</dbReference>
<evidence type="ECO:0000256" key="2">
    <source>
        <dbReference type="ARBA" id="ARBA00022771"/>
    </source>
</evidence>
<evidence type="ECO:0000256" key="5">
    <source>
        <dbReference type="ARBA" id="ARBA00023163"/>
    </source>
</evidence>
<comment type="caution">
    <text evidence="7">The sequence shown here is derived from an EMBL/GenBank/DDBJ whole genome shotgun (WGS) entry which is preliminary data.</text>
</comment>